<keyword evidence="2" id="KW-1185">Reference proteome</keyword>
<evidence type="ECO:0000313" key="2">
    <source>
        <dbReference type="Proteomes" id="UP001057402"/>
    </source>
</evidence>
<protein>
    <submittedName>
        <fullName evidence="1">Uncharacterized protein</fullName>
    </submittedName>
</protein>
<proteinExistence type="predicted"/>
<dbReference type="Proteomes" id="UP001057402">
    <property type="component" value="Chromosome 6"/>
</dbReference>
<comment type="caution">
    <text evidence="1">The sequence shown here is derived from an EMBL/GenBank/DDBJ whole genome shotgun (WGS) entry which is preliminary data.</text>
</comment>
<dbReference type="EMBL" id="CM042885">
    <property type="protein sequence ID" value="KAI4366342.1"/>
    <property type="molecule type" value="Genomic_DNA"/>
</dbReference>
<accession>A0ACB9QKF3</accession>
<organism evidence="1 2">
    <name type="scientific">Melastoma candidum</name>
    <dbReference type="NCBI Taxonomy" id="119954"/>
    <lineage>
        <taxon>Eukaryota</taxon>
        <taxon>Viridiplantae</taxon>
        <taxon>Streptophyta</taxon>
        <taxon>Embryophyta</taxon>
        <taxon>Tracheophyta</taxon>
        <taxon>Spermatophyta</taxon>
        <taxon>Magnoliopsida</taxon>
        <taxon>eudicotyledons</taxon>
        <taxon>Gunneridae</taxon>
        <taxon>Pentapetalae</taxon>
        <taxon>rosids</taxon>
        <taxon>malvids</taxon>
        <taxon>Myrtales</taxon>
        <taxon>Melastomataceae</taxon>
        <taxon>Melastomatoideae</taxon>
        <taxon>Melastomateae</taxon>
        <taxon>Melastoma</taxon>
    </lineage>
</organism>
<evidence type="ECO:0000313" key="1">
    <source>
        <dbReference type="EMBL" id="KAI4366342.1"/>
    </source>
</evidence>
<name>A0ACB9QKF3_9MYRT</name>
<reference evidence="2" key="1">
    <citation type="journal article" date="2023" name="Front. Plant Sci.">
        <title>Chromosomal-level genome assembly of Melastoma candidum provides insights into trichome evolution.</title>
        <authorList>
            <person name="Zhong Y."/>
            <person name="Wu W."/>
            <person name="Sun C."/>
            <person name="Zou P."/>
            <person name="Liu Y."/>
            <person name="Dai S."/>
            <person name="Zhou R."/>
        </authorList>
    </citation>
    <scope>NUCLEOTIDE SEQUENCE [LARGE SCALE GENOMIC DNA]</scope>
</reference>
<sequence length="353" mass="37037">MAAGFFCLESLTNSKHHPNLNPNHNHNNNHHPGEGGGDHPTGSTSTNGNHLFLHGPPSSAADPHEIYGPSAAPNKGFDLWPAHAFWLGLSNGGDVLERRVVGSGSCDAGGQGSGALLMMRSSSGLGGPGGGAGGGMNCQDCGNQAKKDCAHLRCRTCCKSRGFQCPTHVKSTWVPAARRRERQQQLAALQQQQQQHHHHPQQQFRLENPKRQRESTQPGTSLACTTRPPGLEVGHFPAEVNTPAMFRCVRVSTMDEAGDDEYAYQTSVNIAGHVFKGVLYDQGPETSTSSGGGAVGIPQLGHLAMGGGLSTSAATATSAASNPAAAAAMLDPSLYLAPLNAFMAGTQFFPPPR</sequence>
<gene>
    <name evidence="1" type="ORF">MLD38_022229</name>
</gene>